<evidence type="ECO:0000256" key="1">
    <source>
        <dbReference type="SAM" id="SignalP"/>
    </source>
</evidence>
<protein>
    <recommendedName>
        <fullName evidence="4">Peptidase S1 domain-containing protein</fullName>
    </recommendedName>
</protein>
<gene>
    <name evidence="2" type="ORF">LSTR_LSTR003925</name>
</gene>
<organism evidence="2 3">
    <name type="scientific">Laodelphax striatellus</name>
    <name type="common">Small brown planthopper</name>
    <name type="synonym">Delphax striatella</name>
    <dbReference type="NCBI Taxonomy" id="195883"/>
    <lineage>
        <taxon>Eukaryota</taxon>
        <taxon>Metazoa</taxon>
        <taxon>Ecdysozoa</taxon>
        <taxon>Arthropoda</taxon>
        <taxon>Hexapoda</taxon>
        <taxon>Insecta</taxon>
        <taxon>Pterygota</taxon>
        <taxon>Neoptera</taxon>
        <taxon>Paraneoptera</taxon>
        <taxon>Hemiptera</taxon>
        <taxon>Auchenorrhyncha</taxon>
        <taxon>Fulgoroidea</taxon>
        <taxon>Delphacidae</taxon>
        <taxon>Criomorphinae</taxon>
        <taxon>Laodelphax</taxon>
    </lineage>
</organism>
<keyword evidence="1" id="KW-0732">Signal</keyword>
<reference evidence="2 3" key="1">
    <citation type="journal article" date="2017" name="Gigascience">
        <title>Genome sequence of the small brown planthopper, Laodelphax striatellus.</title>
        <authorList>
            <person name="Zhu J."/>
            <person name="Jiang F."/>
            <person name="Wang X."/>
            <person name="Yang P."/>
            <person name="Bao Y."/>
            <person name="Zhao W."/>
            <person name="Wang W."/>
            <person name="Lu H."/>
            <person name="Wang Q."/>
            <person name="Cui N."/>
            <person name="Li J."/>
            <person name="Chen X."/>
            <person name="Luo L."/>
            <person name="Yu J."/>
            <person name="Kang L."/>
            <person name="Cui F."/>
        </authorList>
    </citation>
    <scope>NUCLEOTIDE SEQUENCE [LARGE SCALE GENOMIC DNA]</scope>
    <source>
        <strain evidence="2">Lst14</strain>
    </source>
</reference>
<dbReference type="InterPro" id="IPR043504">
    <property type="entry name" value="Peptidase_S1_PA_chymotrypsin"/>
</dbReference>
<comment type="caution">
    <text evidence="2">The sequence shown here is derived from an EMBL/GenBank/DDBJ whole genome shotgun (WGS) entry which is preliminary data.</text>
</comment>
<dbReference type="SUPFAM" id="SSF50494">
    <property type="entry name" value="Trypsin-like serine proteases"/>
    <property type="match status" value="1"/>
</dbReference>
<dbReference type="Gene3D" id="2.40.10.10">
    <property type="entry name" value="Trypsin-like serine proteases"/>
    <property type="match status" value="1"/>
</dbReference>
<name>A0A482X9C3_LAOST</name>
<dbReference type="STRING" id="195883.A0A482X9C3"/>
<evidence type="ECO:0008006" key="4">
    <source>
        <dbReference type="Google" id="ProtNLM"/>
    </source>
</evidence>
<feature type="chain" id="PRO_5019868994" description="Peptidase S1 domain-containing protein" evidence="1">
    <location>
        <begin position="27"/>
        <end position="436"/>
    </location>
</feature>
<accession>A0A482X9C3</accession>
<dbReference type="EMBL" id="QKKF02015239">
    <property type="protein sequence ID" value="RZF42307.1"/>
    <property type="molecule type" value="Genomic_DNA"/>
</dbReference>
<dbReference type="OrthoDB" id="6621942at2759"/>
<dbReference type="SMR" id="A0A482X9C3"/>
<dbReference type="InParanoid" id="A0A482X9C3"/>
<proteinExistence type="predicted"/>
<dbReference type="Proteomes" id="UP000291343">
    <property type="component" value="Unassembled WGS sequence"/>
</dbReference>
<dbReference type="InterPro" id="IPR009003">
    <property type="entry name" value="Peptidase_S1_PA"/>
</dbReference>
<keyword evidence="3" id="KW-1185">Reference proteome</keyword>
<evidence type="ECO:0000313" key="2">
    <source>
        <dbReference type="EMBL" id="RZF42307.1"/>
    </source>
</evidence>
<dbReference type="AlphaFoldDB" id="A0A482X9C3"/>
<evidence type="ECO:0000313" key="3">
    <source>
        <dbReference type="Proteomes" id="UP000291343"/>
    </source>
</evidence>
<sequence length="436" mass="49624">MILDACYFTVINIVLLSSFLGDAADSEVIISTSPSKNQMSIPRKACEIPVSSDYYYLSLEGNTLDTKRCYDGSGKFAVRVVCFEDSKMIRPDNFAVCFDGQWYPSKHTCVQKTCAPVYDIYSSLHTCTNRKGVEVNCRLPAEPGTKITIRCAHWRYKFSNNNYNNITVVERFCQKSGKWQPLEVCASVCGLISNNDTSFEENGDSSLKQVNKYFWNAVIFGYRDGGWKQLCFGTVITDFLVLTAYDCIGESIENGTVKVAFGKYFKNYSDYDQDQVYNVLNVGRTPLFPIIMLAVAEYIEHSNEVGIVCLHKPDYIIDVEVGHIVTRGKDGSQSVVTLQCKPSKREIEENTFIFLRCPPTNNHTFGPDELGGGLVVFRESRAILTGVLVQFDGRIPIFVKIGEPQIGYYILRHIKKFEEWRKKNDKYWFIRRGDYN</sequence>
<feature type="signal peptide" evidence="1">
    <location>
        <begin position="1"/>
        <end position="26"/>
    </location>
</feature>